<sequence>MELPSNEAKVVAFGLFKADLNARSLTKGGASVRLQDQPFEVLGLLLERPGEIVSREEIRQRLWSSDTFVEFDDGLNTAIKKLRTALGDSALNPRFVETVPRRGYRFIAPVSVLSPVATPEPESQTEDVVIASRERSQITITQPHHPVFWSTVALGLAISFLAGGWYYRSRSGSDSVVSAAPIRMRPAVAVLGFHDLTGRRDTAWLSTAIAQMLCTELGAGEQLRMVSGEQVARARKEVAWDREDTLEKASLTKLRSRLGSDYVVIGAYTVVDSPAGPQIRLDVRLQDARAGETLLEESDTGNQSELFALVSHTGQRLRDRLGIDRANGDHDAQIRASLPKNVEAARLYSEGVAQLRDGNAVQARDLLTKAIAIEPEHALSHAALAEAWTMLGYDSRASQEVQLAFNLSQDLSRETKLSIEGRYRALAHDYPKAIEIYRKLRDLYPDNIDYALVLARVQNKGGLPKDALLTIATMRQIPGTASHDPRIDLAEASAAETLSDFQRSLQAASVAAVKAESEGRTQVVLEARAKQIWDYDRLGDFDKAMAAAKSSVELAKASGNEREMATMQHTMGHLEYDQGDLPGAVRDYEAALREFRKLGALWDTASCAHNLGVVYQDQGLTQQARTYMEEALRIQREINDERGVASDLDDLSNILLSTGDLDAALRMKQEALQIFQKLGNRMGESITLGNLAEVYLAKGDLAAAKDSYDHSYALKQQIGYKRGYGYSLSGIANILILQDKLAEAQTTANQALAARQEQKDESNIQLSRAQLAEIALEQGQNDVSVSLAGETTKYFDKQHAPASSTYSYAVLARGLAQQGKSGEALTNAQRSLTISKQTGDLITNFGSQLALAESQAAAGQKPAAVHTLQALQSRAHAAGVVRYELEARLRLAELQGDGASAQRQLDEVHRDAAARGFLLIARKAAGSRAQIAAVAHVPDIPSARH</sequence>
<dbReference type="InterPro" id="IPR016032">
    <property type="entry name" value="Sig_transdc_resp-reg_C-effctor"/>
</dbReference>
<dbReference type="SMART" id="SM00028">
    <property type="entry name" value="TPR"/>
    <property type="match status" value="9"/>
</dbReference>
<dbReference type="Gene3D" id="3.40.50.10610">
    <property type="entry name" value="ABC-type transport auxiliary lipoprotein component"/>
    <property type="match status" value="1"/>
</dbReference>
<dbReference type="GO" id="GO:0003677">
    <property type="term" value="F:DNA binding"/>
    <property type="evidence" value="ECO:0007669"/>
    <property type="project" value="UniProtKB-UniRule"/>
</dbReference>
<dbReference type="eggNOG" id="COG3710">
    <property type="taxonomic scope" value="Bacteria"/>
</dbReference>
<dbReference type="Proteomes" id="UP000002432">
    <property type="component" value="Chromosome"/>
</dbReference>
<dbReference type="OrthoDB" id="5478353at2"/>
<dbReference type="HOGENOM" id="CLU_310971_0_0_0"/>
<feature type="domain" description="OmpR/PhoB-type" evidence="3">
    <location>
        <begin position="8"/>
        <end position="108"/>
    </location>
</feature>
<dbReference type="SUPFAM" id="SSF48452">
    <property type="entry name" value="TPR-like"/>
    <property type="match status" value="3"/>
</dbReference>
<dbReference type="KEGG" id="aba:Acid345_3544"/>
<dbReference type="Gene3D" id="1.25.40.10">
    <property type="entry name" value="Tetratricopeptide repeat domain"/>
    <property type="match status" value="2"/>
</dbReference>
<dbReference type="CDD" id="cd00383">
    <property type="entry name" value="trans_reg_C"/>
    <property type="match status" value="1"/>
</dbReference>
<evidence type="ECO:0000259" key="3">
    <source>
        <dbReference type="PROSITE" id="PS51755"/>
    </source>
</evidence>
<dbReference type="SUPFAM" id="SSF46894">
    <property type="entry name" value="C-terminal effector domain of the bipartite response regulators"/>
    <property type="match status" value="1"/>
</dbReference>
<proteinExistence type="predicted"/>
<dbReference type="RefSeq" id="WP_011524344.1">
    <property type="nucleotide sequence ID" value="NC_008009.1"/>
</dbReference>
<evidence type="ECO:0000313" key="4">
    <source>
        <dbReference type="EMBL" id="ABF42545.1"/>
    </source>
</evidence>
<dbReference type="Gene3D" id="1.10.10.10">
    <property type="entry name" value="Winged helix-like DNA-binding domain superfamily/Winged helix DNA-binding domain"/>
    <property type="match status" value="1"/>
</dbReference>
<reference evidence="4 5" key="1">
    <citation type="journal article" date="2009" name="Appl. Environ. Microbiol.">
        <title>Three genomes from the phylum Acidobacteria provide insight into the lifestyles of these microorganisms in soils.</title>
        <authorList>
            <person name="Ward N.L."/>
            <person name="Challacombe J.F."/>
            <person name="Janssen P.H."/>
            <person name="Henrissat B."/>
            <person name="Coutinho P.M."/>
            <person name="Wu M."/>
            <person name="Xie G."/>
            <person name="Haft D.H."/>
            <person name="Sait M."/>
            <person name="Badger J."/>
            <person name="Barabote R.D."/>
            <person name="Bradley B."/>
            <person name="Brettin T.S."/>
            <person name="Brinkac L.M."/>
            <person name="Bruce D."/>
            <person name="Creasy T."/>
            <person name="Daugherty S.C."/>
            <person name="Davidsen T.M."/>
            <person name="DeBoy R.T."/>
            <person name="Detter J.C."/>
            <person name="Dodson R.J."/>
            <person name="Durkin A.S."/>
            <person name="Ganapathy A."/>
            <person name="Gwinn-Giglio M."/>
            <person name="Han C.S."/>
            <person name="Khouri H."/>
            <person name="Kiss H."/>
            <person name="Kothari S.P."/>
            <person name="Madupu R."/>
            <person name="Nelson K.E."/>
            <person name="Nelson W.C."/>
            <person name="Paulsen I."/>
            <person name="Penn K."/>
            <person name="Ren Q."/>
            <person name="Rosovitz M.J."/>
            <person name="Selengut J.D."/>
            <person name="Shrivastava S."/>
            <person name="Sullivan S.A."/>
            <person name="Tapia R."/>
            <person name="Thompson L.S."/>
            <person name="Watkins K.L."/>
            <person name="Yang Q."/>
            <person name="Yu C."/>
            <person name="Zafar N."/>
            <person name="Zhou L."/>
            <person name="Kuske C.R."/>
        </authorList>
    </citation>
    <scope>NUCLEOTIDE SEQUENCE [LARGE SCALE GENOMIC DNA]</scope>
    <source>
        <strain evidence="4 5">Ellin345</strain>
    </source>
</reference>
<dbReference type="eggNOG" id="COG0457">
    <property type="taxonomic scope" value="Bacteria"/>
</dbReference>
<dbReference type="InterPro" id="IPR036388">
    <property type="entry name" value="WH-like_DNA-bd_sf"/>
</dbReference>
<evidence type="ECO:0000256" key="1">
    <source>
        <dbReference type="ARBA" id="ARBA00023125"/>
    </source>
</evidence>
<dbReference type="EMBL" id="CP000360">
    <property type="protein sequence ID" value="ABF42545.1"/>
    <property type="molecule type" value="Genomic_DNA"/>
</dbReference>
<dbReference type="PANTHER" id="PTHR47691:SF3">
    <property type="entry name" value="HTH-TYPE TRANSCRIPTIONAL REGULATOR RV0890C-RELATED"/>
    <property type="match status" value="1"/>
</dbReference>
<dbReference type="Pfam" id="PF13424">
    <property type="entry name" value="TPR_12"/>
    <property type="match status" value="2"/>
</dbReference>
<gene>
    <name evidence="4" type="ordered locus">Acid345_3544</name>
</gene>
<evidence type="ECO:0000313" key="5">
    <source>
        <dbReference type="Proteomes" id="UP000002432"/>
    </source>
</evidence>
<accession>Q1IKQ5</accession>
<dbReference type="GO" id="GO:0000160">
    <property type="term" value="P:phosphorelay signal transduction system"/>
    <property type="evidence" value="ECO:0007669"/>
    <property type="project" value="InterPro"/>
</dbReference>
<dbReference type="AlphaFoldDB" id="Q1IKQ5"/>
<dbReference type="eggNOG" id="COG5616">
    <property type="taxonomic scope" value="Bacteria"/>
</dbReference>
<dbReference type="InterPro" id="IPR001867">
    <property type="entry name" value="OmpR/PhoB-type_DNA-bd"/>
</dbReference>
<organism evidence="4 5">
    <name type="scientific">Koribacter versatilis (strain Ellin345)</name>
    <dbReference type="NCBI Taxonomy" id="204669"/>
    <lineage>
        <taxon>Bacteria</taxon>
        <taxon>Pseudomonadati</taxon>
        <taxon>Acidobacteriota</taxon>
        <taxon>Terriglobia</taxon>
        <taxon>Terriglobales</taxon>
        <taxon>Candidatus Korobacteraceae</taxon>
        <taxon>Candidatus Korobacter</taxon>
    </lineage>
</organism>
<dbReference type="InterPro" id="IPR019734">
    <property type="entry name" value="TPR_rpt"/>
</dbReference>
<evidence type="ECO:0000256" key="2">
    <source>
        <dbReference type="PROSITE-ProRule" id="PRU01091"/>
    </source>
</evidence>
<name>Q1IKQ5_KORVE</name>
<dbReference type="PROSITE" id="PS51755">
    <property type="entry name" value="OMPR_PHOB"/>
    <property type="match status" value="1"/>
</dbReference>
<dbReference type="Pfam" id="PF00486">
    <property type="entry name" value="Trans_reg_C"/>
    <property type="match status" value="1"/>
</dbReference>
<dbReference type="STRING" id="204669.Acid345_3544"/>
<keyword evidence="5" id="KW-1185">Reference proteome</keyword>
<dbReference type="InterPro" id="IPR011990">
    <property type="entry name" value="TPR-like_helical_dom_sf"/>
</dbReference>
<dbReference type="PANTHER" id="PTHR47691">
    <property type="entry name" value="REGULATOR-RELATED"/>
    <property type="match status" value="1"/>
</dbReference>
<dbReference type="SMART" id="SM00862">
    <property type="entry name" value="Trans_reg_C"/>
    <property type="match status" value="1"/>
</dbReference>
<protein>
    <submittedName>
        <fullName evidence="4">Lysine decarboxylase transcriptional regulator, CadC</fullName>
    </submittedName>
</protein>
<dbReference type="GO" id="GO:0006355">
    <property type="term" value="P:regulation of DNA-templated transcription"/>
    <property type="evidence" value="ECO:0007669"/>
    <property type="project" value="InterPro"/>
</dbReference>
<keyword evidence="1 2" id="KW-0238">DNA-binding</keyword>
<dbReference type="EnsemblBacteria" id="ABF42545">
    <property type="protein sequence ID" value="ABF42545"/>
    <property type="gene ID" value="Acid345_3544"/>
</dbReference>
<feature type="DNA-binding region" description="OmpR/PhoB-type" evidence="2">
    <location>
        <begin position="8"/>
        <end position="108"/>
    </location>
</feature>